<sequence length="327" mass="33577">MVIGILAAVFAALAYGTASILQARAAQNTPVDPPVAEPHAAPSPASTVAAMLSLWYLCGLALDGLGFLGNLVAARELPLFLAQPIVSANLVVTAVLAVVVLHARLSRRDWSAIGVVVVSLVVLGFASGDEGHGHDDPWLHWTVLIAGLVLLGLGAIGLHLLDRGVAVLAGLLAGVLFGILAVAVRILDGLDPWDLTALLADPALYTLLVCGVGGFYMFTVALQTGSVAAASASLVAGETVLPGAVGIMVLGDATRAGWGPVAFIAFTTGLPDSTPEDADDRTSEDSCRAAGLVIWLRGNSFRCAVSHYGVLKGLMRSRLGRVLVSLV</sequence>
<keyword evidence="3" id="KW-1185">Reference proteome</keyword>
<feature type="transmembrane region" description="Helical" evidence="1">
    <location>
        <begin position="199"/>
        <end position="222"/>
    </location>
</feature>
<keyword evidence="1" id="KW-0812">Transmembrane</keyword>
<reference evidence="2 3" key="2">
    <citation type="journal article" date="2010" name="Stand. Genomic Sci.">
        <title>Complete genome sequence of Gordonia bronchialis type strain (3410).</title>
        <authorList>
            <person name="Ivanova N."/>
            <person name="Sikorski J."/>
            <person name="Jando M."/>
            <person name="Lapidus A."/>
            <person name="Nolan M."/>
            <person name="Lucas S."/>
            <person name="Del Rio T.G."/>
            <person name="Tice H."/>
            <person name="Copeland A."/>
            <person name="Cheng J.F."/>
            <person name="Chen F."/>
            <person name="Bruce D."/>
            <person name="Goodwin L."/>
            <person name="Pitluck S."/>
            <person name="Mavromatis K."/>
            <person name="Ovchinnikova G."/>
            <person name="Pati A."/>
            <person name="Chen A."/>
            <person name="Palaniappan K."/>
            <person name="Land M."/>
            <person name="Hauser L."/>
            <person name="Chang Y.J."/>
            <person name="Jeffries C.D."/>
            <person name="Chain P."/>
            <person name="Saunders E."/>
            <person name="Han C."/>
            <person name="Detter J.C."/>
            <person name="Brettin T."/>
            <person name="Rohde M."/>
            <person name="Goker M."/>
            <person name="Bristow J."/>
            <person name="Eisen J.A."/>
            <person name="Markowitz V."/>
            <person name="Hugenholtz P."/>
            <person name="Klenk H.P."/>
            <person name="Kyrpides N.C."/>
        </authorList>
    </citation>
    <scope>NUCLEOTIDE SEQUENCE [LARGE SCALE GENOMIC DNA]</scope>
    <source>
        <strain evidence="3">ATCC 25592 / DSM 43247 / BCRC 13721 / JCM 3198 / KCTC 3076 / NBRC 16047 / NCTC 10667</strain>
    </source>
</reference>
<dbReference type="RefSeq" id="WP_012832122.1">
    <property type="nucleotide sequence ID" value="NC_013441.1"/>
</dbReference>
<dbReference type="Proteomes" id="UP000001219">
    <property type="component" value="Chromosome"/>
</dbReference>
<feature type="transmembrane region" description="Helical" evidence="1">
    <location>
        <begin position="85"/>
        <end position="104"/>
    </location>
</feature>
<protein>
    <recommendedName>
        <fullName evidence="4">Integral membrane protein</fullName>
    </recommendedName>
</protein>
<dbReference type="eggNOG" id="COG0697">
    <property type="taxonomic scope" value="Bacteria"/>
</dbReference>
<evidence type="ECO:0000256" key="1">
    <source>
        <dbReference type="SAM" id="Phobius"/>
    </source>
</evidence>
<feature type="transmembrane region" description="Helical" evidence="1">
    <location>
        <begin position="167"/>
        <end position="187"/>
    </location>
</feature>
<dbReference type="Gene3D" id="1.10.3730.20">
    <property type="match status" value="1"/>
</dbReference>
<dbReference type="InterPro" id="IPR037185">
    <property type="entry name" value="EmrE-like"/>
</dbReference>
<dbReference type="AlphaFoldDB" id="D0LB99"/>
<organism evidence="2 3">
    <name type="scientific">Gordonia bronchialis (strain ATCC 25592 / DSM 43247 / BCRC 13721 / JCM 3198 / KCTC 3076 / NBRC 16047 / NCTC 10667)</name>
    <name type="common">Rhodococcus bronchialis</name>
    <dbReference type="NCBI Taxonomy" id="526226"/>
    <lineage>
        <taxon>Bacteria</taxon>
        <taxon>Bacillati</taxon>
        <taxon>Actinomycetota</taxon>
        <taxon>Actinomycetes</taxon>
        <taxon>Mycobacteriales</taxon>
        <taxon>Gordoniaceae</taxon>
        <taxon>Gordonia</taxon>
    </lineage>
</organism>
<proteinExistence type="predicted"/>
<dbReference type="PANTHER" id="PTHR40761">
    <property type="entry name" value="CONSERVED INTEGRAL MEMBRANE ALANINE VALINE AND LEUCINE RICH PROTEIN-RELATED"/>
    <property type="match status" value="1"/>
</dbReference>
<feature type="transmembrane region" description="Helical" evidence="1">
    <location>
        <begin position="49"/>
        <end position="73"/>
    </location>
</feature>
<dbReference type="HOGENOM" id="CLU_065119_0_0_11"/>
<dbReference type="EMBL" id="CP001802">
    <property type="protein sequence ID" value="ACY19530.1"/>
    <property type="molecule type" value="Genomic_DNA"/>
</dbReference>
<evidence type="ECO:0000313" key="2">
    <source>
        <dbReference type="EMBL" id="ACY19530.1"/>
    </source>
</evidence>
<name>D0LB99_GORB4</name>
<dbReference type="KEGG" id="gbr:Gbro_0182"/>
<feature type="transmembrane region" description="Helical" evidence="1">
    <location>
        <begin position="110"/>
        <end position="126"/>
    </location>
</feature>
<gene>
    <name evidence="2" type="ordered locus">Gbro_0182</name>
</gene>
<reference evidence="3" key="1">
    <citation type="submission" date="2009-10" db="EMBL/GenBank/DDBJ databases">
        <title>The complete chromosome of Gordonia bronchialis DSM 43247.</title>
        <authorList>
            <consortium name="US DOE Joint Genome Institute (JGI-PGF)"/>
            <person name="Lucas S."/>
            <person name="Copeland A."/>
            <person name="Lapidus A."/>
            <person name="Glavina del Rio T."/>
            <person name="Dalin E."/>
            <person name="Tice H."/>
            <person name="Bruce D."/>
            <person name="Goodwin L."/>
            <person name="Pitluck S."/>
            <person name="Kyrpides N."/>
            <person name="Mavromatis K."/>
            <person name="Ivanova N."/>
            <person name="Ovchinnikova G."/>
            <person name="Saunders E."/>
            <person name="Brettin T."/>
            <person name="Detter J.C."/>
            <person name="Han C."/>
            <person name="Larimer F."/>
            <person name="Land M."/>
            <person name="Hauser L."/>
            <person name="Markowitz V."/>
            <person name="Cheng J.-F."/>
            <person name="Hugenholtz P."/>
            <person name="Woyke T."/>
            <person name="Wu D."/>
            <person name="Jando M."/>
            <person name="Schneider S."/>
            <person name="Goeker M."/>
            <person name="Klenk H.-P."/>
            <person name="Eisen J.A."/>
        </authorList>
    </citation>
    <scope>NUCLEOTIDE SEQUENCE [LARGE SCALE GENOMIC DNA]</scope>
    <source>
        <strain evidence="3">ATCC 25592 / DSM 43247 / BCRC 13721 / JCM 3198 / KCTC 3076 / NBRC 16047 / NCTC 10667</strain>
    </source>
</reference>
<evidence type="ECO:0000313" key="3">
    <source>
        <dbReference type="Proteomes" id="UP000001219"/>
    </source>
</evidence>
<accession>D0LB99</accession>
<dbReference type="STRING" id="526226.Gbro_0182"/>
<dbReference type="SUPFAM" id="SSF103481">
    <property type="entry name" value="Multidrug resistance efflux transporter EmrE"/>
    <property type="match status" value="1"/>
</dbReference>
<keyword evidence="1" id="KW-0472">Membrane</keyword>
<evidence type="ECO:0008006" key="4">
    <source>
        <dbReference type="Google" id="ProtNLM"/>
    </source>
</evidence>
<feature type="transmembrane region" description="Helical" evidence="1">
    <location>
        <begin position="138"/>
        <end position="161"/>
    </location>
</feature>
<keyword evidence="1" id="KW-1133">Transmembrane helix</keyword>
<dbReference type="PANTHER" id="PTHR40761:SF1">
    <property type="entry name" value="CONSERVED INTEGRAL MEMBRANE ALANINE VALINE AND LEUCINE RICH PROTEIN-RELATED"/>
    <property type="match status" value="1"/>
</dbReference>